<name>A0A4R1QKV7_9BACL</name>
<feature type="binding site" evidence="11">
    <location>
        <position position="30"/>
    </location>
    <ligand>
        <name>NAD(+)</name>
        <dbReference type="ChEBI" id="CHEBI:57540"/>
    </ligand>
</feature>
<feature type="binding site" evidence="11">
    <location>
        <position position="263"/>
    </location>
    <ligand>
        <name>NAD(+)</name>
        <dbReference type="ChEBI" id="CHEBI:57540"/>
    </ligand>
</feature>
<evidence type="ECO:0000256" key="3">
    <source>
        <dbReference type="ARBA" id="ARBA00012954"/>
    </source>
</evidence>
<feature type="binding site" evidence="11">
    <location>
        <position position="86"/>
    </location>
    <ligand>
        <name>NAD(+)</name>
        <dbReference type="ChEBI" id="CHEBI:57540"/>
    </ligand>
</feature>
<keyword evidence="14" id="KW-1185">Reference proteome</keyword>
<sequence>MNIAIAGTGYVGLVTGVCLAHIGHHVTCVDKDKEKIAKMSQGISPIYEPGLEELMKENMDAKRLHFTANPKEAYANANVIYIAVGTPEREDGSADLQYVEDAAREIARSIANDVIVVTKSTVPVGTNERIKHIIEMEKPPYVRVDIVSNPEFLREGSAIYDTFHGDRIVIGAENEEAANVIAKINEPFGIPIIKTDLRSAEMIKYAANAFLATKISFINEIANICEKVGANIDDVAYGIGQDHRIGPHFLRAGIGYGGSCFPKDTKALVQLSGNVDHPFELLQSVIKVNNRQRVILYEKAKQVCGSLYGKKAAVLGLAFKPNTDDMREAPSLAIIERLLADGVRVTAYDPVATEKAKALLGDRIDYASSPEEALAGADLAFIVTEWKQIVELPLSVFAQQMATPLIFDGRNCYALDEAEKHGLQYVSIGRRAVGQILNNHYSFCQ</sequence>
<dbReference type="Gene3D" id="3.40.50.720">
    <property type="entry name" value="NAD(P)-binding Rossmann-like Domain"/>
    <property type="match status" value="2"/>
</dbReference>
<feature type="domain" description="UDP-glucose/GDP-mannose dehydrogenase C-terminal" evidence="12">
    <location>
        <begin position="313"/>
        <end position="415"/>
    </location>
</feature>
<dbReference type="InterPro" id="IPR036291">
    <property type="entry name" value="NAD(P)-bd_dom_sf"/>
</dbReference>
<dbReference type="SMART" id="SM00984">
    <property type="entry name" value="UDPG_MGDP_dh_C"/>
    <property type="match status" value="1"/>
</dbReference>
<feature type="binding site" evidence="11">
    <location>
        <position position="35"/>
    </location>
    <ligand>
        <name>NAD(+)</name>
        <dbReference type="ChEBI" id="CHEBI:57540"/>
    </ligand>
</feature>
<dbReference type="NCBIfam" id="TIGR03026">
    <property type="entry name" value="NDP-sugDHase"/>
    <property type="match status" value="1"/>
</dbReference>
<feature type="binding site" evidence="10">
    <location>
        <position position="320"/>
    </location>
    <ligand>
        <name>substrate</name>
    </ligand>
</feature>
<feature type="active site" description="Nucleophile" evidence="9">
    <location>
        <position position="260"/>
    </location>
</feature>
<evidence type="ECO:0000256" key="11">
    <source>
        <dbReference type="PIRSR" id="PIRSR500134-3"/>
    </source>
</evidence>
<dbReference type="InterPro" id="IPR008927">
    <property type="entry name" value="6-PGluconate_DH-like_C_sf"/>
</dbReference>
<gene>
    <name evidence="13" type="ORF">EDD69_102221</name>
</gene>
<protein>
    <recommendedName>
        <fullName evidence="3 8">UDP-glucose 6-dehydrogenase</fullName>
        <ecNumber evidence="3 8">1.1.1.22</ecNumber>
    </recommendedName>
</protein>
<evidence type="ECO:0000313" key="14">
    <source>
        <dbReference type="Proteomes" id="UP000295658"/>
    </source>
</evidence>
<dbReference type="InterPro" id="IPR017476">
    <property type="entry name" value="UDP-Glc/GDP-Man"/>
</dbReference>
<dbReference type="RefSeq" id="WP_132947412.1">
    <property type="nucleotide sequence ID" value="NZ_SLUL01000002.1"/>
</dbReference>
<comment type="caution">
    <text evidence="13">The sequence shown here is derived from an EMBL/GenBank/DDBJ whole genome shotgun (WGS) entry which is preliminary data.</text>
</comment>
<dbReference type="SUPFAM" id="SSF48179">
    <property type="entry name" value="6-phosphogluconate dehydrogenase C-terminal domain-like"/>
    <property type="match status" value="1"/>
</dbReference>
<dbReference type="Gene3D" id="1.20.5.100">
    <property type="entry name" value="Cytochrome c1, transmembrane anchor, C-terminal"/>
    <property type="match status" value="1"/>
</dbReference>
<evidence type="ECO:0000256" key="7">
    <source>
        <dbReference type="ARBA" id="ARBA00053241"/>
    </source>
</evidence>
<comment type="function">
    <text evidence="7">Catalyzes the conversion of UDP-glucose into UDP-glucuronate, one of the precursors of teichuronic acid.</text>
</comment>
<comment type="catalytic activity">
    <reaction evidence="6 8">
        <text>UDP-alpha-D-glucose + 2 NAD(+) + H2O = UDP-alpha-D-glucuronate + 2 NADH + 3 H(+)</text>
        <dbReference type="Rhea" id="RHEA:23596"/>
        <dbReference type="ChEBI" id="CHEBI:15377"/>
        <dbReference type="ChEBI" id="CHEBI:15378"/>
        <dbReference type="ChEBI" id="CHEBI:57540"/>
        <dbReference type="ChEBI" id="CHEBI:57945"/>
        <dbReference type="ChEBI" id="CHEBI:58052"/>
        <dbReference type="ChEBI" id="CHEBI:58885"/>
        <dbReference type="EC" id="1.1.1.22"/>
    </reaction>
</comment>
<evidence type="ECO:0000256" key="2">
    <source>
        <dbReference type="ARBA" id="ARBA00006601"/>
    </source>
</evidence>
<evidence type="ECO:0000256" key="8">
    <source>
        <dbReference type="PIRNR" id="PIRNR000124"/>
    </source>
</evidence>
<accession>A0A4R1QKV7</accession>
<dbReference type="UniPathway" id="UPA00038">
    <property type="reaction ID" value="UER00491"/>
</dbReference>
<evidence type="ECO:0000256" key="4">
    <source>
        <dbReference type="ARBA" id="ARBA00023002"/>
    </source>
</evidence>
<feature type="binding site" evidence="10">
    <location>
        <begin position="249"/>
        <end position="253"/>
    </location>
    <ligand>
        <name>substrate</name>
    </ligand>
</feature>
<keyword evidence="4 8" id="KW-0560">Oxidoreductase</keyword>
<dbReference type="GO" id="GO:0000271">
    <property type="term" value="P:polysaccharide biosynthetic process"/>
    <property type="evidence" value="ECO:0007669"/>
    <property type="project" value="InterPro"/>
</dbReference>
<feature type="binding site" evidence="10">
    <location>
        <position position="204"/>
    </location>
    <ligand>
        <name>substrate</name>
    </ligand>
</feature>
<evidence type="ECO:0000256" key="9">
    <source>
        <dbReference type="PIRSR" id="PIRSR500134-1"/>
    </source>
</evidence>
<dbReference type="SUPFAM" id="SSF51735">
    <property type="entry name" value="NAD(P)-binding Rossmann-fold domains"/>
    <property type="match status" value="1"/>
</dbReference>
<feature type="binding site" evidence="10">
    <location>
        <begin position="152"/>
        <end position="155"/>
    </location>
    <ligand>
        <name>substrate</name>
    </ligand>
</feature>
<dbReference type="GO" id="GO:0006065">
    <property type="term" value="P:UDP-glucuronate biosynthetic process"/>
    <property type="evidence" value="ECO:0007669"/>
    <property type="project" value="UniProtKB-UniPathway"/>
</dbReference>
<feature type="binding site" evidence="10">
    <location>
        <position position="257"/>
    </location>
    <ligand>
        <name>substrate</name>
    </ligand>
</feature>
<keyword evidence="5 8" id="KW-0520">NAD</keyword>
<comment type="pathway">
    <text evidence="1">Nucleotide-sugar biosynthesis; UDP-alpha-D-glucuronate biosynthesis; UDP-alpha-D-glucuronate from UDP-alpha-D-glucose: step 1/1.</text>
</comment>
<evidence type="ECO:0000256" key="1">
    <source>
        <dbReference type="ARBA" id="ARBA00004701"/>
    </source>
</evidence>
<dbReference type="InterPro" id="IPR001732">
    <property type="entry name" value="UDP-Glc/GDP-Man_DH_N"/>
</dbReference>
<evidence type="ECO:0000313" key="13">
    <source>
        <dbReference type="EMBL" id="TCL52815.1"/>
    </source>
</evidence>
<dbReference type="Pfam" id="PF00984">
    <property type="entry name" value="UDPG_MGDP_dh"/>
    <property type="match status" value="1"/>
</dbReference>
<dbReference type="GO" id="GO:0003979">
    <property type="term" value="F:UDP-glucose 6-dehydrogenase activity"/>
    <property type="evidence" value="ECO:0007669"/>
    <property type="project" value="UniProtKB-EC"/>
</dbReference>
<dbReference type="InterPro" id="IPR014027">
    <property type="entry name" value="UDP-Glc/GDP-Man_DH_C"/>
</dbReference>
<dbReference type="PANTHER" id="PTHR43750:SF4">
    <property type="entry name" value="UDP-GLUCOSE 6-DEHYDROGENASE YWQF"/>
    <property type="match status" value="1"/>
</dbReference>
<comment type="similarity">
    <text evidence="2 8">Belongs to the UDP-glucose/GDP-mannose dehydrogenase family.</text>
</comment>
<dbReference type="InterPro" id="IPR036220">
    <property type="entry name" value="UDP-Glc/GDP-Man_DH_C_sf"/>
</dbReference>
<dbReference type="PANTHER" id="PTHR43750">
    <property type="entry name" value="UDP-GLUCOSE 6-DEHYDROGENASE TUAD"/>
    <property type="match status" value="1"/>
</dbReference>
<feature type="binding site" evidence="11">
    <location>
        <position position="155"/>
    </location>
    <ligand>
        <name>NAD(+)</name>
        <dbReference type="ChEBI" id="CHEBI:57540"/>
    </ligand>
</feature>
<feature type="binding site" evidence="11">
    <location>
        <position position="121"/>
    </location>
    <ligand>
        <name>NAD(+)</name>
        <dbReference type="ChEBI" id="CHEBI:57540"/>
    </ligand>
</feature>
<evidence type="ECO:0000256" key="5">
    <source>
        <dbReference type="ARBA" id="ARBA00023027"/>
    </source>
</evidence>
<dbReference type="EC" id="1.1.1.22" evidence="3 8"/>
<dbReference type="Pfam" id="PF03720">
    <property type="entry name" value="UDPG_MGDP_dh_C"/>
    <property type="match status" value="1"/>
</dbReference>
<dbReference type="OrthoDB" id="9803238at2"/>
<dbReference type="InterPro" id="IPR028357">
    <property type="entry name" value="UDPglc_DH_bac"/>
</dbReference>
<dbReference type="InterPro" id="IPR014026">
    <property type="entry name" value="UDP-Glc/GDP-Man_DH_dimer"/>
</dbReference>
<evidence type="ECO:0000256" key="6">
    <source>
        <dbReference type="ARBA" id="ARBA00047473"/>
    </source>
</evidence>
<proteinExistence type="inferred from homology"/>
<organism evidence="13 14">
    <name type="scientific">Thermolongibacillus altinsuensis</name>
    <dbReference type="NCBI Taxonomy" id="575256"/>
    <lineage>
        <taxon>Bacteria</taxon>
        <taxon>Bacillati</taxon>
        <taxon>Bacillota</taxon>
        <taxon>Bacilli</taxon>
        <taxon>Bacillales</taxon>
        <taxon>Anoxybacillaceae</taxon>
        <taxon>Thermolongibacillus</taxon>
    </lineage>
</organism>
<dbReference type="Pfam" id="PF03721">
    <property type="entry name" value="UDPG_MGDP_dh_N"/>
    <property type="match status" value="1"/>
</dbReference>
<dbReference type="PIRSF" id="PIRSF000124">
    <property type="entry name" value="UDPglc_GDPman_dh"/>
    <property type="match status" value="1"/>
</dbReference>
<dbReference type="EMBL" id="SLUL01000002">
    <property type="protein sequence ID" value="TCL52815.1"/>
    <property type="molecule type" value="Genomic_DNA"/>
</dbReference>
<feature type="binding site" evidence="11">
    <location>
        <position position="327"/>
    </location>
    <ligand>
        <name>NAD(+)</name>
        <dbReference type="ChEBI" id="CHEBI:57540"/>
    </ligand>
</feature>
<dbReference type="GO" id="GO:0051287">
    <property type="term" value="F:NAD binding"/>
    <property type="evidence" value="ECO:0007669"/>
    <property type="project" value="InterPro"/>
</dbReference>
<dbReference type="FunFam" id="1.20.5.100:FF:000001">
    <property type="entry name" value="UDP-glucose 6-dehydrogenase"/>
    <property type="match status" value="1"/>
</dbReference>
<dbReference type="AlphaFoldDB" id="A0A4R1QKV7"/>
<evidence type="ECO:0000256" key="10">
    <source>
        <dbReference type="PIRSR" id="PIRSR500134-2"/>
    </source>
</evidence>
<evidence type="ECO:0000259" key="12">
    <source>
        <dbReference type="SMART" id="SM00984"/>
    </source>
</evidence>
<dbReference type="Proteomes" id="UP000295658">
    <property type="component" value="Unassembled WGS sequence"/>
</dbReference>
<dbReference type="PIRSF" id="PIRSF500134">
    <property type="entry name" value="UDPglc_DH_bac"/>
    <property type="match status" value="1"/>
</dbReference>
<dbReference type="SUPFAM" id="SSF52413">
    <property type="entry name" value="UDP-glucose/GDP-mannose dehydrogenase C-terminal domain"/>
    <property type="match status" value="1"/>
</dbReference>
<reference evidence="13 14" key="1">
    <citation type="submission" date="2019-03" db="EMBL/GenBank/DDBJ databases">
        <title>Genomic Encyclopedia of Type Strains, Phase IV (KMG-IV): sequencing the most valuable type-strain genomes for metagenomic binning, comparative biology and taxonomic classification.</title>
        <authorList>
            <person name="Goeker M."/>
        </authorList>
    </citation>
    <scope>NUCLEOTIDE SEQUENCE [LARGE SCALE GENOMIC DNA]</scope>
    <source>
        <strain evidence="13 14">DSM 24979</strain>
    </source>
</reference>